<dbReference type="Gene3D" id="3.40.50.150">
    <property type="entry name" value="Vaccinia Virus protein VP39"/>
    <property type="match status" value="1"/>
</dbReference>
<dbReference type="Pfam" id="PF05958">
    <property type="entry name" value="tRNA_U5-meth_tr"/>
    <property type="match status" value="1"/>
</dbReference>
<keyword evidence="2" id="KW-0808">Transferase</keyword>
<reference evidence="4" key="1">
    <citation type="submission" date="2018-05" db="EMBL/GenBank/DDBJ databases">
        <authorList>
            <person name="Lanie J.A."/>
            <person name="Ng W.-L."/>
            <person name="Kazmierczak K.M."/>
            <person name="Andrzejewski T.M."/>
            <person name="Davidsen T.M."/>
            <person name="Wayne K.J."/>
            <person name="Tettelin H."/>
            <person name="Glass J.I."/>
            <person name="Rusch D."/>
            <person name="Podicherti R."/>
            <person name="Tsui H.-C.T."/>
            <person name="Winkler M.E."/>
        </authorList>
    </citation>
    <scope>NUCLEOTIDE SEQUENCE</scope>
</reference>
<dbReference type="GO" id="GO:0070475">
    <property type="term" value="P:rRNA base methylation"/>
    <property type="evidence" value="ECO:0007669"/>
    <property type="project" value="TreeGrafter"/>
</dbReference>
<organism evidence="4">
    <name type="scientific">marine metagenome</name>
    <dbReference type="NCBI Taxonomy" id="408172"/>
    <lineage>
        <taxon>unclassified sequences</taxon>
        <taxon>metagenomes</taxon>
        <taxon>ecological metagenomes</taxon>
    </lineage>
</organism>
<keyword evidence="1" id="KW-0489">Methyltransferase</keyword>
<dbReference type="SUPFAM" id="SSF53335">
    <property type="entry name" value="S-adenosyl-L-methionine-dependent methyltransferases"/>
    <property type="match status" value="1"/>
</dbReference>
<dbReference type="AlphaFoldDB" id="A0A381Q582"/>
<dbReference type="InterPro" id="IPR030391">
    <property type="entry name" value="MeTrfase_TrmA_CS"/>
</dbReference>
<evidence type="ECO:0000256" key="2">
    <source>
        <dbReference type="ARBA" id="ARBA00022679"/>
    </source>
</evidence>
<dbReference type="InterPro" id="IPR030390">
    <property type="entry name" value="MeTrfase_TrmA_AS"/>
</dbReference>
<keyword evidence="3" id="KW-0949">S-adenosyl-L-methionine</keyword>
<dbReference type="GO" id="GO:0070041">
    <property type="term" value="F:rRNA (uridine-C5-)-methyltransferase activity"/>
    <property type="evidence" value="ECO:0007669"/>
    <property type="project" value="TreeGrafter"/>
</dbReference>
<name>A0A381Q582_9ZZZZ</name>
<dbReference type="PANTHER" id="PTHR11061:SF30">
    <property type="entry name" value="TRNA (URACIL(54)-C(5))-METHYLTRANSFERASE"/>
    <property type="match status" value="1"/>
</dbReference>
<dbReference type="PANTHER" id="PTHR11061">
    <property type="entry name" value="RNA M5U METHYLTRANSFERASE"/>
    <property type="match status" value="1"/>
</dbReference>
<evidence type="ECO:0000313" key="4">
    <source>
        <dbReference type="EMBL" id="SUZ74088.1"/>
    </source>
</evidence>
<dbReference type="EMBL" id="UINC01001199">
    <property type="protein sequence ID" value="SUZ74088.1"/>
    <property type="molecule type" value="Genomic_DNA"/>
</dbReference>
<dbReference type="PROSITE" id="PS01230">
    <property type="entry name" value="TRMA_1"/>
    <property type="match status" value="1"/>
</dbReference>
<protein>
    <recommendedName>
        <fullName evidence="5">TRAM domain-containing protein</fullName>
    </recommendedName>
</protein>
<evidence type="ECO:0000256" key="3">
    <source>
        <dbReference type="ARBA" id="ARBA00022691"/>
    </source>
</evidence>
<sequence length="327" mass="35518">VAEALSRIGGLEVDKVPVTASPHLSRYRNRMTFTLRRLRAGRVVAGLHGLDRPSHVIDVKSECILPEPEITSAWISLRDNWGTGARRLPLGGRLRLTLRNSKSGIDLLIEGGTSAWSPEALMKQVPSVSTVWHEPSDTGAIELVYGKVHEDIWVGEKLLLVGDVFLQVNRAAAQLLQEYVIATSGSPDSAVDAYCGVGYYGRQLANSGAAVVGIDVSGTALTSSCEKRSGNYRTVQGAVEEHLSNFLPVDLLILNPPRSGLESTIPLQILDAPPETIIYVSCDPATLARDLKRLGSAYALIDYEAFDLFPQTAHIETVVVLRRSENQ</sequence>
<feature type="non-terminal residue" evidence="4">
    <location>
        <position position="1"/>
    </location>
</feature>
<gene>
    <name evidence="4" type="ORF">METZ01_LOCUS26942</name>
</gene>
<dbReference type="PROSITE" id="PS51687">
    <property type="entry name" value="SAM_MT_RNA_M5U"/>
    <property type="match status" value="1"/>
</dbReference>
<evidence type="ECO:0008006" key="5">
    <source>
        <dbReference type="Google" id="ProtNLM"/>
    </source>
</evidence>
<dbReference type="InterPro" id="IPR010280">
    <property type="entry name" value="U5_MeTrfase_fam"/>
</dbReference>
<evidence type="ECO:0000256" key="1">
    <source>
        <dbReference type="ARBA" id="ARBA00022603"/>
    </source>
</evidence>
<dbReference type="Gene3D" id="2.40.50.1070">
    <property type="match status" value="1"/>
</dbReference>
<accession>A0A381Q582</accession>
<dbReference type="InterPro" id="IPR029063">
    <property type="entry name" value="SAM-dependent_MTases_sf"/>
</dbReference>
<proteinExistence type="predicted"/>
<dbReference type="PROSITE" id="PS01231">
    <property type="entry name" value="TRMA_2"/>
    <property type="match status" value="1"/>
</dbReference>